<accession>A0A7J6BYN3</accession>
<sequence length="197" mass="22751">MLLILAPLCPTRRISRVSRTSRLHLPHTRSLFRNAHLYSRPALHERIWQYGRGLTHVRNLCQLAPVSAFETNTGPVCFREVNFRGFWDLWRRHYQLQPGFCTCSPYNCGQKLEFRGEQWTTACMHIVVTYSCISALRPWRNPEMFSRGIQLGLGTACTVVMMDALTSGCGTRRLFGKAEVDLFMTSENTHWPLSNEE</sequence>
<name>A0A7J6BYN3_9TELE</name>
<dbReference type="AlphaFoldDB" id="A0A7J6BYN3"/>
<gene>
    <name evidence="1" type="ORF">G5714_018295</name>
</gene>
<evidence type="ECO:0000313" key="2">
    <source>
        <dbReference type="Proteomes" id="UP000579812"/>
    </source>
</evidence>
<protein>
    <submittedName>
        <fullName evidence="1">Uncharacterized protein</fullName>
    </submittedName>
</protein>
<organism evidence="1 2">
    <name type="scientific">Onychostoma macrolepis</name>
    <dbReference type="NCBI Taxonomy" id="369639"/>
    <lineage>
        <taxon>Eukaryota</taxon>
        <taxon>Metazoa</taxon>
        <taxon>Chordata</taxon>
        <taxon>Craniata</taxon>
        <taxon>Vertebrata</taxon>
        <taxon>Euteleostomi</taxon>
        <taxon>Actinopterygii</taxon>
        <taxon>Neopterygii</taxon>
        <taxon>Teleostei</taxon>
        <taxon>Ostariophysi</taxon>
        <taxon>Cypriniformes</taxon>
        <taxon>Cyprinidae</taxon>
        <taxon>Acrossocheilinae</taxon>
        <taxon>Onychostoma</taxon>
    </lineage>
</organism>
<dbReference type="Proteomes" id="UP000579812">
    <property type="component" value="Unassembled WGS sequence"/>
</dbReference>
<comment type="caution">
    <text evidence="1">The sequence shown here is derived from an EMBL/GenBank/DDBJ whole genome shotgun (WGS) entry which is preliminary data.</text>
</comment>
<keyword evidence="2" id="KW-1185">Reference proteome</keyword>
<dbReference type="EMBL" id="JAAMOB010000019">
    <property type="protein sequence ID" value="KAF4100099.1"/>
    <property type="molecule type" value="Genomic_DNA"/>
</dbReference>
<proteinExistence type="predicted"/>
<reference evidence="1 2" key="1">
    <citation type="submission" date="2020-04" db="EMBL/GenBank/DDBJ databases">
        <title>Chromosome-level genome assembly of a cyprinid fish Onychostoma macrolepis by integration of Nanopore Sequencing, Bionano and Hi-C technology.</title>
        <authorList>
            <person name="Wang D."/>
        </authorList>
    </citation>
    <scope>NUCLEOTIDE SEQUENCE [LARGE SCALE GENOMIC DNA]</scope>
    <source>
        <strain evidence="1">SWU-2019</strain>
        <tissue evidence="1">Muscle</tissue>
    </source>
</reference>
<evidence type="ECO:0000313" key="1">
    <source>
        <dbReference type="EMBL" id="KAF4100099.1"/>
    </source>
</evidence>